<keyword evidence="9" id="KW-1185">Reference proteome</keyword>
<dbReference type="InterPro" id="IPR011033">
    <property type="entry name" value="PRC_barrel-like_sf"/>
</dbReference>
<sequence>MSDAAAPVIVGRFGAPYGIKGWLKIHSFTDPGENLLEYGDWLINRGKPGQESWQALALDAGKVHGKGLVGHVAGVDDRTAAESLKGCEIAIAAQALPVLPEEEYYWHQLEGLAVTSGDKLLGRVDHLMETGANDVVVVKPCEGSIDQRERVIPWLRGSVVLQVDLVQQTMTVEWDAEF</sequence>
<feature type="domain" description="RimM N-terminal" evidence="6">
    <location>
        <begin position="10"/>
        <end position="93"/>
    </location>
</feature>
<dbReference type="InterPro" id="IPR011961">
    <property type="entry name" value="RimM"/>
</dbReference>
<evidence type="ECO:0000259" key="6">
    <source>
        <dbReference type="Pfam" id="PF01782"/>
    </source>
</evidence>
<dbReference type="EMBL" id="SHNN01000002">
    <property type="protein sequence ID" value="MCX2981794.1"/>
    <property type="molecule type" value="Genomic_DNA"/>
</dbReference>
<organism evidence="8 9">
    <name type="scientific">Candidatus Litorirhabdus singularis</name>
    <dbReference type="NCBI Taxonomy" id="2518993"/>
    <lineage>
        <taxon>Bacteria</taxon>
        <taxon>Pseudomonadati</taxon>
        <taxon>Pseudomonadota</taxon>
        <taxon>Gammaproteobacteria</taxon>
        <taxon>Cellvibrionales</taxon>
        <taxon>Halieaceae</taxon>
        <taxon>Candidatus Litorirhabdus</taxon>
    </lineage>
</organism>
<keyword evidence="3 5" id="KW-0698">rRNA processing</keyword>
<dbReference type="SUPFAM" id="SSF50346">
    <property type="entry name" value="PRC-barrel domain"/>
    <property type="match status" value="1"/>
</dbReference>
<gene>
    <name evidence="5 8" type="primary">rimM</name>
    <name evidence="8" type="ORF">EYC98_13085</name>
</gene>
<evidence type="ECO:0000256" key="4">
    <source>
        <dbReference type="ARBA" id="ARBA00023186"/>
    </source>
</evidence>
<dbReference type="Pfam" id="PF05239">
    <property type="entry name" value="PRC"/>
    <property type="match status" value="1"/>
</dbReference>
<evidence type="ECO:0000256" key="2">
    <source>
        <dbReference type="ARBA" id="ARBA00022517"/>
    </source>
</evidence>
<evidence type="ECO:0000259" key="7">
    <source>
        <dbReference type="Pfam" id="PF05239"/>
    </source>
</evidence>
<accession>A0ABT3TK36</accession>
<keyword evidence="1 5" id="KW-0963">Cytoplasm</keyword>
<dbReference type="RefSeq" id="WP_279245790.1">
    <property type="nucleotide sequence ID" value="NZ_SHNN01000002.1"/>
</dbReference>
<dbReference type="SUPFAM" id="SSF50447">
    <property type="entry name" value="Translation proteins"/>
    <property type="match status" value="1"/>
</dbReference>
<evidence type="ECO:0000256" key="3">
    <source>
        <dbReference type="ARBA" id="ARBA00022552"/>
    </source>
</evidence>
<evidence type="ECO:0000256" key="5">
    <source>
        <dbReference type="HAMAP-Rule" id="MF_00014"/>
    </source>
</evidence>
<name>A0ABT3TK36_9GAMM</name>
<dbReference type="HAMAP" id="MF_00014">
    <property type="entry name" value="Ribosome_mat_RimM"/>
    <property type="match status" value="1"/>
</dbReference>
<evidence type="ECO:0000256" key="1">
    <source>
        <dbReference type="ARBA" id="ARBA00022490"/>
    </source>
</evidence>
<evidence type="ECO:0000313" key="8">
    <source>
        <dbReference type="EMBL" id="MCX2981794.1"/>
    </source>
</evidence>
<comment type="function">
    <text evidence="5">An accessory protein needed during the final step in the assembly of 30S ribosomal subunit, possibly for assembly of the head region. Essential for efficient processing of 16S rRNA. May be needed both before and after RbfA during the maturation of 16S rRNA. It has affinity for free ribosomal 30S subunits but not for 70S ribosomes.</text>
</comment>
<feature type="domain" description="PRC-barrel" evidence="7">
    <location>
        <begin position="101"/>
        <end position="173"/>
    </location>
</feature>
<protein>
    <recommendedName>
        <fullName evidence="5">Ribosome maturation factor RimM</fullName>
    </recommendedName>
</protein>
<dbReference type="Pfam" id="PF01782">
    <property type="entry name" value="RimM"/>
    <property type="match status" value="1"/>
</dbReference>
<dbReference type="Proteomes" id="UP001143362">
    <property type="component" value="Unassembled WGS sequence"/>
</dbReference>
<dbReference type="InterPro" id="IPR009000">
    <property type="entry name" value="Transl_B-barrel_sf"/>
</dbReference>
<dbReference type="PANTHER" id="PTHR33692:SF1">
    <property type="entry name" value="RIBOSOME MATURATION FACTOR RIMM"/>
    <property type="match status" value="1"/>
</dbReference>
<comment type="subunit">
    <text evidence="5">Binds ribosomal protein uS19.</text>
</comment>
<comment type="caution">
    <text evidence="8">The sequence shown here is derived from an EMBL/GenBank/DDBJ whole genome shotgun (WGS) entry which is preliminary data.</text>
</comment>
<proteinExistence type="inferred from homology"/>
<comment type="domain">
    <text evidence="5">The PRC barrel domain binds ribosomal protein uS19.</text>
</comment>
<dbReference type="Gene3D" id="2.40.30.60">
    <property type="entry name" value="RimM"/>
    <property type="match status" value="1"/>
</dbReference>
<comment type="subcellular location">
    <subcellularLocation>
        <location evidence="5">Cytoplasm</location>
    </subcellularLocation>
</comment>
<comment type="similarity">
    <text evidence="5">Belongs to the RimM family.</text>
</comment>
<keyword evidence="2 5" id="KW-0690">Ribosome biogenesis</keyword>
<keyword evidence="4 5" id="KW-0143">Chaperone</keyword>
<reference evidence="8" key="1">
    <citation type="submission" date="2019-02" db="EMBL/GenBank/DDBJ databases">
        <authorList>
            <person name="Li S.-H."/>
        </authorList>
    </citation>
    <scope>NUCLEOTIDE SEQUENCE</scope>
    <source>
        <strain evidence="8">IMCC14734</strain>
    </source>
</reference>
<dbReference type="InterPro" id="IPR027275">
    <property type="entry name" value="PRC-brl_dom"/>
</dbReference>
<evidence type="ECO:0000313" key="9">
    <source>
        <dbReference type="Proteomes" id="UP001143362"/>
    </source>
</evidence>
<dbReference type="NCBIfam" id="TIGR02273">
    <property type="entry name" value="16S_RimM"/>
    <property type="match status" value="1"/>
</dbReference>
<dbReference type="PANTHER" id="PTHR33692">
    <property type="entry name" value="RIBOSOME MATURATION FACTOR RIMM"/>
    <property type="match status" value="1"/>
</dbReference>
<dbReference type="Gene3D" id="2.30.30.240">
    <property type="entry name" value="PRC-barrel domain"/>
    <property type="match status" value="1"/>
</dbReference>
<dbReference type="InterPro" id="IPR002676">
    <property type="entry name" value="RimM_N"/>
</dbReference>
<dbReference type="InterPro" id="IPR036976">
    <property type="entry name" value="RimM_N_sf"/>
</dbReference>